<dbReference type="PROSITE" id="PS51257">
    <property type="entry name" value="PROKAR_LIPOPROTEIN"/>
    <property type="match status" value="1"/>
</dbReference>
<dbReference type="KEGG" id="aup:AsAng_0050730"/>
<name>A0A915YJF4_9BACT</name>
<keyword evidence="2" id="KW-1185">Reference proteome</keyword>
<reference evidence="1" key="1">
    <citation type="submission" date="2022-09" db="EMBL/GenBank/DDBJ databases">
        <title>Aureispira anguillicida sp. nov., isolated from Leptocephalus of Japanese eel Anguilla japonica.</title>
        <authorList>
            <person name="Yuasa K."/>
            <person name="Mekata T."/>
            <person name="Ikunari K."/>
        </authorList>
    </citation>
    <scope>NUCLEOTIDE SEQUENCE</scope>
    <source>
        <strain evidence="1">EL160426</strain>
    </source>
</reference>
<sequence length="165" mass="17899">MNHILRLCTTLVFFFFVFTSCETDPCENISCDKGVCDAVSGKCICSRGYQADDNGICTILWTAKFANSYAVSDSCTGPNAGTHHYNSTITAIDAENLSLSNFGNTGRSIPAKHTNSTSFEINLSSHDTIFSGTGSLVDTTLIVNYMIHDTTNHRIDTCTATFNPL</sequence>
<dbReference type="AlphaFoldDB" id="A0A915YJF4"/>
<dbReference type="EMBL" id="AP026867">
    <property type="protein sequence ID" value="BDS14294.1"/>
    <property type="molecule type" value="Genomic_DNA"/>
</dbReference>
<evidence type="ECO:0000313" key="1">
    <source>
        <dbReference type="EMBL" id="BDS14294.1"/>
    </source>
</evidence>
<protein>
    <recommendedName>
        <fullName evidence="3">EGF-like domain-containing protein</fullName>
    </recommendedName>
</protein>
<proteinExistence type="predicted"/>
<accession>A0A915YJF4</accession>
<evidence type="ECO:0008006" key="3">
    <source>
        <dbReference type="Google" id="ProtNLM"/>
    </source>
</evidence>
<dbReference type="Proteomes" id="UP001060919">
    <property type="component" value="Chromosome"/>
</dbReference>
<dbReference type="RefSeq" id="WP_264789514.1">
    <property type="nucleotide sequence ID" value="NZ_AP026867.1"/>
</dbReference>
<evidence type="ECO:0000313" key="2">
    <source>
        <dbReference type="Proteomes" id="UP001060919"/>
    </source>
</evidence>
<organism evidence="1 2">
    <name type="scientific">Aureispira anguillae</name>
    <dbReference type="NCBI Taxonomy" id="2864201"/>
    <lineage>
        <taxon>Bacteria</taxon>
        <taxon>Pseudomonadati</taxon>
        <taxon>Bacteroidota</taxon>
        <taxon>Saprospiria</taxon>
        <taxon>Saprospirales</taxon>
        <taxon>Saprospiraceae</taxon>
        <taxon>Aureispira</taxon>
    </lineage>
</organism>
<gene>
    <name evidence="1" type="ORF">AsAng_0050730</name>
</gene>